<dbReference type="GO" id="GO:0005662">
    <property type="term" value="C:DNA replication factor A complex"/>
    <property type="evidence" value="ECO:0007669"/>
    <property type="project" value="TreeGrafter"/>
</dbReference>
<dbReference type="STRING" id="80972.ENSAOCP00000009901"/>
<dbReference type="Ensembl" id="ENSAOCT00000016783.2">
    <property type="protein sequence ID" value="ENSAOCP00000009901.1"/>
    <property type="gene ID" value="ENSAOCG00000014081.2"/>
</dbReference>
<sequence length="247" mass="27229">MAYQGFSQSSGRTTSHRAVLPMTATVLPTTVSQLLSAAYIHSDTFTICDLELSQVSVVGIVRGYAPFVTNIQYSVDDMTGPPLKVMQWVNAEDCALMTSIPTGAYVKVIGSLVYYSGQRSLLAKDIRHIKDLNEITSHMLEVVQAQMQLFEKVFDVNMNTPAASLSGRLRGGHPEGMLPNGLSTTQGQVLQVIRRFSVHEHGISLCDLKRQLDSLMMMDIRTSLAVLLNEGHVFCTIDEHHFKSAVQ</sequence>
<keyword evidence="8" id="KW-1185">Reference proteome</keyword>
<keyword evidence="4" id="KW-0238">DNA-binding</keyword>
<dbReference type="GO" id="GO:0000724">
    <property type="term" value="P:double-strand break repair via homologous recombination"/>
    <property type="evidence" value="ECO:0007669"/>
    <property type="project" value="TreeGrafter"/>
</dbReference>
<reference evidence="7" key="3">
    <citation type="submission" date="2025-09" db="UniProtKB">
        <authorList>
            <consortium name="Ensembl"/>
        </authorList>
    </citation>
    <scope>IDENTIFICATION</scope>
</reference>
<dbReference type="RefSeq" id="XP_023133322.1">
    <property type="nucleotide sequence ID" value="XM_023277554.3"/>
</dbReference>
<dbReference type="PANTHER" id="PTHR13989:SF16">
    <property type="entry name" value="REPLICATION PROTEIN A2"/>
    <property type="match status" value="1"/>
</dbReference>
<dbReference type="GO" id="GO:0003697">
    <property type="term" value="F:single-stranded DNA binding"/>
    <property type="evidence" value="ECO:0007669"/>
    <property type="project" value="TreeGrafter"/>
</dbReference>
<accession>A0A3Q1BL65</accession>
<evidence type="ECO:0000313" key="7">
    <source>
        <dbReference type="Ensembl" id="ENSAOCP00000009901.1"/>
    </source>
</evidence>
<dbReference type="OMA" id="DEHHFKA"/>
<evidence type="ECO:0000313" key="8">
    <source>
        <dbReference type="Proteomes" id="UP001501940"/>
    </source>
</evidence>
<organism evidence="7 8">
    <name type="scientific">Amphiprion ocellaris</name>
    <name type="common">Clown anemonefish</name>
    <dbReference type="NCBI Taxonomy" id="80972"/>
    <lineage>
        <taxon>Eukaryota</taxon>
        <taxon>Metazoa</taxon>
        <taxon>Chordata</taxon>
        <taxon>Craniata</taxon>
        <taxon>Vertebrata</taxon>
        <taxon>Euteleostomi</taxon>
        <taxon>Actinopterygii</taxon>
        <taxon>Neopterygii</taxon>
        <taxon>Teleostei</taxon>
        <taxon>Neoteleostei</taxon>
        <taxon>Acanthomorphata</taxon>
        <taxon>Ovalentaria</taxon>
        <taxon>Pomacentridae</taxon>
        <taxon>Amphiprion</taxon>
    </lineage>
</organism>
<dbReference type="SUPFAM" id="SSF50249">
    <property type="entry name" value="Nucleic acid-binding proteins"/>
    <property type="match status" value="1"/>
</dbReference>
<dbReference type="PANTHER" id="PTHR13989">
    <property type="entry name" value="REPLICATION PROTEIN A-RELATED"/>
    <property type="match status" value="1"/>
</dbReference>
<dbReference type="CDD" id="cd04478">
    <property type="entry name" value="RPA2_DBD_D"/>
    <property type="match status" value="1"/>
</dbReference>
<evidence type="ECO:0000256" key="4">
    <source>
        <dbReference type="ARBA" id="ARBA00023125"/>
    </source>
</evidence>
<dbReference type="InterPro" id="IPR012340">
    <property type="entry name" value="NA-bd_OB-fold"/>
</dbReference>
<dbReference type="KEGG" id="aoce:111573414"/>
<dbReference type="Pfam" id="PF08784">
    <property type="entry name" value="RPA_C"/>
    <property type="match status" value="1"/>
</dbReference>
<evidence type="ECO:0000256" key="3">
    <source>
        <dbReference type="ARBA" id="ARBA00022705"/>
    </source>
</evidence>
<dbReference type="InterPro" id="IPR036388">
    <property type="entry name" value="WH-like_DNA-bd_sf"/>
</dbReference>
<comment type="similarity">
    <text evidence="2">Belongs to the replication factor A protein 2 family.</text>
</comment>
<dbReference type="AlphaFoldDB" id="A0A3Q1BL65"/>
<dbReference type="GO" id="GO:0000781">
    <property type="term" value="C:chromosome, telomeric region"/>
    <property type="evidence" value="ECO:0007669"/>
    <property type="project" value="TreeGrafter"/>
</dbReference>
<dbReference type="PIRSF" id="PIRSF036949">
    <property type="entry name" value="RPA32"/>
    <property type="match status" value="1"/>
</dbReference>
<name>A0A3Q1BL65_AMPOC</name>
<dbReference type="Proteomes" id="UP001501940">
    <property type="component" value="Chromosome 15"/>
</dbReference>
<evidence type="ECO:0000256" key="1">
    <source>
        <dbReference type="ARBA" id="ARBA00004123"/>
    </source>
</evidence>
<dbReference type="InterPro" id="IPR014646">
    <property type="entry name" value="Rfa2/RPA32"/>
</dbReference>
<comment type="subcellular location">
    <subcellularLocation>
        <location evidence="1">Nucleus</location>
    </subcellularLocation>
</comment>
<dbReference type="GO" id="GO:0035861">
    <property type="term" value="C:site of double-strand break"/>
    <property type="evidence" value="ECO:0007669"/>
    <property type="project" value="TreeGrafter"/>
</dbReference>
<dbReference type="FunFam" id="1.10.10.10:FF:000168">
    <property type="entry name" value="Replication protein A 32 kDa subunit"/>
    <property type="match status" value="1"/>
</dbReference>
<dbReference type="GeneTree" id="ENSGT00390000010045"/>
<reference evidence="7" key="2">
    <citation type="submission" date="2025-08" db="UniProtKB">
        <authorList>
            <consortium name="Ensembl"/>
        </authorList>
    </citation>
    <scope>IDENTIFICATION</scope>
</reference>
<evidence type="ECO:0000256" key="5">
    <source>
        <dbReference type="ARBA" id="ARBA00023242"/>
    </source>
</evidence>
<dbReference type="GO" id="GO:0006289">
    <property type="term" value="P:nucleotide-excision repair"/>
    <property type="evidence" value="ECO:0007669"/>
    <property type="project" value="TreeGrafter"/>
</dbReference>
<reference evidence="7 8" key="1">
    <citation type="submission" date="2022-01" db="EMBL/GenBank/DDBJ databases">
        <title>A chromosome-scale genome assembly of the false clownfish, Amphiprion ocellaris.</title>
        <authorList>
            <person name="Ryu T."/>
        </authorList>
    </citation>
    <scope>NUCLEOTIDE SEQUENCE [LARGE SCALE GENOMIC DNA]</scope>
</reference>
<dbReference type="GeneID" id="111573414"/>
<evidence type="ECO:0000259" key="6">
    <source>
        <dbReference type="Pfam" id="PF08784"/>
    </source>
</evidence>
<dbReference type="SUPFAM" id="SSF46785">
    <property type="entry name" value="Winged helix' DNA-binding domain"/>
    <property type="match status" value="1"/>
</dbReference>
<dbReference type="OrthoDB" id="25571at2759"/>
<keyword evidence="3" id="KW-0235">DNA replication</keyword>
<dbReference type="GO" id="GO:0006260">
    <property type="term" value="P:DNA replication"/>
    <property type="evidence" value="ECO:0007669"/>
    <property type="project" value="UniProtKB-KW"/>
</dbReference>
<keyword evidence="5" id="KW-0539">Nucleus</keyword>
<proteinExistence type="inferred from homology"/>
<protein>
    <recommendedName>
        <fullName evidence="6">Replication protein A C-terminal domain-containing protein</fullName>
    </recommendedName>
</protein>
<dbReference type="InterPro" id="IPR040260">
    <property type="entry name" value="RFA2-like"/>
</dbReference>
<dbReference type="Gene3D" id="2.40.50.140">
    <property type="entry name" value="Nucleic acid-binding proteins"/>
    <property type="match status" value="1"/>
</dbReference>
<dbReference type="InterPro" id="IPR014892">
    <property type="entry name" value="RPA_C"/>
</dbReference>
<feature type="domain" description="Replication protein A C-terminal" evidence="6">
    <location>
        <begin position="179"/>
        <end position="240"/>
    </location>
</feature>
<dbReference type="Gene3D" id="1.10.10.10">
    <property type="entry name" value="Winged helix-like DNA-binding domain superfamily/Winged helix DNA-binding domain"/>
    <property type="match status" value="1"/>
</dbReference>
<evidence type="ECO:0000256" key="2">
    <source>
        <dbReference type="ARBA" id="ARBA00007815"/>
    </source>
</evidence>
<dbReference type="InterPro" id="IPR036390">
    <property type="entry name" value="WH_DNA-bd_sf"/>
</dbReference>